<feature type="transmembrane region" description="Helical" evidence="1">
    <location>
        <begin position="12"/>
        <end position="31"/>
    </location>
</feature>
<gene>
    <name evidence="2" type="ORF">JW744_04980</name>
</gene>
<reference evidence="2" key="1">
    <citation type="submission" date="2021-01" db="EMBL/GenBank/DDBJ databases">
        <title>Active Sulfur Cycling in an Early Earth Analoge.</title>
        <authorList>
            <person name="Hahn C.R."/>
            <person name="Youssef N.H."/>
            <person name="Elshahed M."/>
        </authorList>
    </citation>
    <scope>NUCLEOTIDE SEQUENCE</scope>
    <source>
        <strain evidence="2">Zod_Metabat.1151</strain>
    </source>
</reference>
<keyword evidence="1" id="KW-0472">Membrane</keyword>
<name>A0A938YY30_9ARCH</name>
<evidence type="ECO:0000256" key="1">
    <source>
        <dbReference type="SAM" id="Phobius"/>
    </source>
</evidence>
<feature type="transmembrane region" description="Helical" evidence="1">
    <location>
        <begin position="37"/>
        <end position="55"/>
    </location>
</feature>
<accession>A0A938YY30</accession>
<organism evidence="2 3">
    <name type="scientific">Candidatus Iainarchaeum sp</name>
    <dbReference type="NCBI Taxonomy" id="3101447"/>
    <lineage>
        <taxon>Archaea</taxon>
        <taxon>Candidatus Iainarchaeota</taxon>
        <taxon>Candidatus Iainarchaeia</taxon>
        <taxon>Candidatus Iainarchaeales</taxon>
        <taxon>Candidatus Iainarchaeaceae</taxon>
        <taxon>Candidatus Iainarchaeum</taxon>
    </lineage>
</organism>
<proteinExistence type="predicted"/>
<evidence type="ECO:0000313" key="2">
    <source>
        <dbReference type="EMBL" id="MBN2067796.1"/>
    </source>
</evidence>
<dbReference type="EMBL" id="JAFGDB010000086">
    <property type="protein sequence ID" value="MBN2067796.1"/>
    <property type="molecule type" value="Genomic_DNA"/>
</dbReference>
<sequence length="57" mass="6170">MGYCRKAFNAGIWAVGIMAALFFCSAMLGVGQQFGSIFSWPGLFALAFLIFTLIADK</sequence>
<keyword evidence="1" id="KW-1133">Transmembrane helix</keyword>
<dbReference type="Proteomes" id="UP000809243">
    <property type="component" value="Unassembled WGS sequence"/>
</dbReference>
<protein>
    <submittedName>
        <fullName evidence="2">Uncharacterized protein</fullName>
    </submittedName>
</protein>
<keyword evidence="1" id="KW-0812">Transmembrane</keyword>
<evidence type="ECO:0000313" key="3">
    <source>
        <dbReference type="Proteomes" id="UP000809243"/>
    </source>
</evidence>
<dbReference type="AlphaFoldDB" id="A0A938YY30"/>
<comment type="caution">
    <text evidence="2">The sequence shown here is derived from an EMBL/GenBank/DDBJ whole genome shotgun (WGS) entry which is preliminary data.</text>
</comment>